<reference evidence="1 2" key="1">
    <citation type="submission" date="2015-02" db="EMBL/GenBank/DDBJ databases">
        <title>Evolution of B. cereus sensu lato: Distribution, horizontal transfer and duplication of chromosomal virulence genes.</title>
        <authorList>
            <person name="Boehm M.-E."/>
            <person name="Huptas C."/>
            <person name="Krey V.M."/>
            <person name="Scherer S."/>
        </authorList>
    </citation>
    <scope>NUCLEOTIDE SEQUENCE [LARGE SCALE GENOMIC DNA]</scope>
    <source>
        <strain evidence="1 2">#17</strain>
    </source>
</reference>
<sequence length="139" mass="16979">MKKHFPKKRVLLECIIQDEDLNYKEITKCFCPRCSETLLLAEPCEKRYGYRCPICKVGFKHYMDRGQYRDYIVMFSKIYDEDNKIRWSICLSEWSFLGRDKPIYKKFYYKLVYNKESKQLYIWGPTNKTRKTYAKQIST</sequence>
<proteinExistence type="predicted"/>
<dbReference type="EMBL" id="JYFW01000036">
    <property type="protein sequence ID" value="KMP14997.1"/>
    <property type="molecule type" value="Genomic_DNA"/>
</dbReference>
<accession>A0A9X0G5I7</accession>
<protein>
    <submittedName>
        <fullName evidence="1">Uncharacterized protein</fullName>
    </submittedName>
</protein>
<organism evidence="1 2">
    <name type="scientific">Bacillus cereus</name>
    <dbReference type="NCBI Taxonomy" id="1396"/>
    <lineage>
        <taxon>Bacteria</taxon>
        <taxon>Bacillati</taxon>
        <taxon>Bacillota</taxon>
        <taxon>Bacilli</taxon>
        <taxon>Bacillales</taxon>
        <taxon>Bacillaceae</taxon>
        <taxon>Bacillus</taxon>
        <taxon>Bacillus cereus group</taxon>
    </lineage>
</organism>
<gene>
    <name evidence="1" type="ORF">TQ94_19770</name>
</gene>
<name>A0A9X0G5I7_BACCE</name>
<dbReference type="AlphaFoldDB" id="A0A9X0G5I7"/>
<comment type="caution">
    <text evidence="1">The sequence shown here is derived from an EMBL/GenBank/DDBJ whole genome shotgun (WGS) entry which is preliminary data.</text>
</comment>
<evidence type="ECO:0000313" key="2">
    <source>
        <dbReference type="Proteomes" id="UP000036243"/>
    </source>
</evidence>
<dbReference type="Proteomes" id="UP000036243">
    <property type="component" value="Unassembled WGS sequence"/>
</dbReference>
<evidence type="ECO:0000313" key="1">
    <source>
        <dbReference type="EMBL" id="KMP14997.1"/>
    </source>
</evidence>